<dbReference type="Proteomes" id="UP001218895">
    <property type="component" value="Chromosome"/>
</dbReference>
<accession>A0AAF0FTE4</accession>
<sequence length="308" mass="34996">MVKLPDKKSLEGFSKKITEAVKLPDDSEPKDTQKPVENNSGLSEEDLKKIREEERKKIEQEQKDKDAAEKAKKYEEIEAQKRAEEEKLLEEKKKEIEKERLEKERTEQEALKQKERDEWAKEEEKKRFEEERKKSEIEKELLKKQKEEEKAAGKKSHTLRNIGIVVVIILAVLVAGYVTLITGNDNINAYGYPLSYSATYNILIPDNKDVNFAAIPVKALTSGDSVVLMINNDRRTLALGESATYPAKHLTIKTLGITVFDADYQITATFRGVVTNRDDFYVVVKTSEPIPSWLVGIMTPSGVGITPV</sequence>
<protein>
    <submittedName>
        <fullName evidence="3">Uncharacterized protein</fullName>
    </submittedName>
</protein>
<reference evidence="3" key="1">
    <citation type="submission" date="2022-01" db="EMBL/GenBank/DDBJ databases">
        <title>Complete genome of Methanomicrobium antiquum DSM 21220.</title>
        <authorList>
            <person name="Chen S.-C."/>
            <person name="You Y.-T."/>
            <person name="Zhou Y.-Z."/>
            <person name="Lai M.-C."/>
        </authorList>
    </citation>
    <scope>NUCLEOTIDE SEQUENCE</scope>
    <source>
        <strain evidence="3">DSM 21220</strain>
    </source>
</reference>
<keyword evidence="4" id="KW-1185">Reference proteome</keyword>
<evidence type="ECO:0000256" key="1">
    <source>
        <dbReference type="SAM" id="MobiDB-lite"/>
    </source>
</evidence>
<keyword evidence="2" id="KW-0812">Transmembrane</keyword>
<feature type="compositionally biased region" description="Basic and acidic residues" evidence="1">
    <location>
        <begin position="1"/>
        <end position="34"/>
    </location>
</feature>
<evidence type="ECO:0000313" key="4">
    <source>
        <dbReference type="Proteomes" id="UP001218895"/>
    </source>
</evidence>
<gene>
    <name evidence="3" type="ORF">L1994_08605</name>
</gene>
<organism evidence="3 4">
    <name type="scientific">Methanomicrobium antiquum</name>
    <dbReference type="NCBI Taxonomy" id="487686"/>
    <lineage>
        <taxon>Archaea</taxon>
        <taxon>Methanobacteriati</taxon>
        <taxon>Methanobacteriota</taxon>
        <taxon>Stenosarchaea group</taxon>
        <taxon>Methanomicrobia</taxon>
        <taxon>Methanomicrobiales</taxon>
        <taxon>Methanomicrobiaceae</taxon>
        <taxon>Methanomicrobium</taxon>
    </lineage>
</organism>
<dbReference type="KEGG" id="manq:L1994_08605"/>
<evidence type="ECO:0000256" key="2">
    <source>
        <dbReference type="SAM" id="Phobius"/>
    </source>
</evidence>
<feature type="transmembrane region" description="Helical" evidence="2">
    <location>
        <begin position="162"/>
        <end position="180"/>
    </location>
</feature>
<dbReference type="RefSeq" id="WP_278099042.1">
    <property type="nucleotide sequence ID" value="NZ_CP091092.1"/>
</dbReference>
<feature type="region of interest" description="Disordered" evidence="1">
    <location>
        <begin position="1"/>
        <end position="77"/>
    </location>
</feature>
<keyword evidence="2" id="KW-1133">Transmembrane helix</keyword>
<dbReference type="EMBL" id="CP091092">
    <property type="protein sequence ID" value="WFN36203.1"/>
    <property type="molecule type" value="Genomic_DNA"/>
</dbReference>
<feature type="region of interest" description="Disordered" evidence="1">
    <location>
        <begin position="101"/>
        <end position="130"/>
    </location>
</feature>
<dbReference type="GeneID" id="79950453"/>
<dbReference type="AlphaFoldDB" id="A0AAF0FTE4"/>
<name>A0AAF0FTE4_9EURY</name>
<keyword evidence="2" id="KW-0472">Membrane</keyword>
<feature type="compositionally biased region" description="Basic and acidic residues" evidence="1">
    <location>
        <begin position="45"/>
        <end position="77"/>
    </location>
</feature>
<evidence type="ECO:0000313" key="3">
    <source>
        <dbReference type="EMBL" id="WFN36203.1"/>
    </source>
</evidence>
<proteinExistence type="predicted"/>